<keyword evidence="1" id="KW-1133">Transmembrane helix</keyword>
<dbReference type="AlphaFoldDB" id="A0A532V930"/>
<reference evidence="2 3" key="1">
    <citation type="submission" date="2017-06" db="EMBL/GenBank/DDBJ databases">
        <title>Novel microbial phyla capable of carbon fixation and sulfur reduction in deep-sea sediments.</title>
        <authorList>
            <person name="Huang J."/>
            <person name="Baker B."/>
            <person name="Wang Y."/>
        </authorList>
    </citation>
    <scope>NUCLEOTIDE SEQUENCE [LARGE SCALE GENOMIC DNA]</scope>
    <source>
        <strain evidence="2">B3_TA06</strain>
    </source>
</reference>
<evidence type="ECO:0000313" key="2">
    <source>
        <dbReference type="EMBL" id="TKJ43676.1"/>
    </source>
</evidence>
<dbReference type="EMBL" id="NJBO01000003">
    <property type="protein sequence ID" value="TKJ43676.1"/>
    <property type="molecule type" value="Genomic_DNA"/>
</dbReference>
<name>A0A532V930_UNCT6</name>
<feature type="transmembrane region" description="Helical" evidence="1">
    <location>
        <begin position="6"/>
        <end position="23"/>
    </location>
</feature>
<sequence length="80" mass="8825">MKKNVFWSAVLVVLVMGAGFVLYGSGENQWSDYAVGGILMSVLDDSEPTHTVGRFQFPALSEEDTFATYVYTYGDVVIFS</sequence>
<comment type="caution">
    <text evidence="2">The sequence shown here is derived from an EMBL/GenBank/DDBJ whole genome shotgun (WGS) entry which is preliminary data.</text>
</comment>
<proteinExistence type="predicted"/>
<dbReference type="Proteomes" id="UP000317778">
    <property type="component" value="Unassembled WGS sequence"/>
</dbReference>
<gene>
    <name evidence="2" type="ORF">CEE36_03040</name>
</gene>
<evidence type="ECO:0000256" key="1">
    <source>
        <dbReference type="SAM" id="Phobius"/>
    </source>
</evidence>
<keyword evidence="1" id="KW-0472">Membrane</keyword>
<evidence type="ECO:0000313" key="3">
    <source>
        <dbReference type="Proteomes" id="UP000317778"/>
    </source>
</evidence>
<accession>A0A532V930</accession>
<protein>
    <submittedName>
        <fullName evidence="2">Uncharacterized protein</fullName>
    </submittedName>
</protein>
<organism evidence="2 3">
    <name type="scientific">candidate division TA06 bacterium B3_TA06</name>
    <dbReference type="NCBI Taxonomy" id="2012487"/>
    <lineage>
        <taxon>Bacteria</taxon>
        <taxon>Bacteria division TA06</taxon>
    </lineage>
</organism>
<keyword evidence="1" id="KW-0812">Transmembrane</keyword>